<dbReference type="InterPro" id="IPR014721">
    <property type="entry name" value="Ribsml_uS5_D2-typ_fold_subgr"/>
</dbReference>
<dbReference type="GO" id="GO:0030163">
    <property type="term" value="P:protein catabolic process"/>
    <property type="evidence" value="ECO:0007669"/>
    <property type="project" value="InterPro"/>
</dbReference>
<dbReference type="EC" id="3.4.21.53" evidence="2"/>
<dbReference type="Gene3D" id="3.30.230.10">
    <property type="match status" value="1"/>
</dbReference>
<dbReference type="Pfam" id="PF05362">
    <property type="entry name" value="Lon_C"/>
    <property type="match status" value="1"/>
</dbReference>
<dbReference type="InterPro" id="IPR041699">
    <property type="entry name" value="AAA_32"/>
</dbReference>
<organism evidence="4 5">
    <name type="scientific">Thermotoga neapolitana (strain ATCC 49049 / DSM 4359 / NBRC 107923 / NS-E)</name>
    <dbReference type="NCBI Taxonomy" id="309803"/>
    <lineage>
        <taxon>Bacteria</taxon>
        <taxon>Thermotogati</taxon>
        <taxon>Thermotogota</taxon>
        <taxon>Thermotogae</taxon>
        <taxon>Thermotogales</taxon>
        <taxon>Thermotogaceae</taxon>
        <taxon>Thermotoga</taxon>
    </lineage>
</organism>
<keyword evidence="2" id="KW-0378">Hydrolase</keyword>
<feature type="active site" evidence="2">
    <location>
        <position position="694"/>
    </location>
</feature>
<comment type="similarity">
    <text evidence="2">Belongs to the peptidase S16 family.</text>
</comment>
<keyword evidence="5" id="KW-1185">Reference proteome</keyword>
<evidence type="ECO:0000256" key="2">
    <source>
        <dbReference type="PROSITE-ProRule" id="PRU01122"/>
    </source>
</evidence>
<dbReference type="Gene3D" id="1.10.8.60">
    <property type="match status" value="1"/>
</dbReference>
<name>B9K7P7_THENN</name>
<dbReference type="InterPro" id="IPR046844">
    <property type="entry name" value="Lon-like_helical"/>
</dbReference>
<dbReference type="eggNOG" id="COG0433">
    <property type="taxonomic scope" value="Bacteria"/>
</dbReference>
<dbReference type="InterPro" id="IPR027065">
    <property type="entry name" value="Lon_Prtase"/>
</dbReference>
<dbReference type="PROSITE" id="PS51786">
    <property type="entry name" value="LON_PROTEOLYTIC"/>
    <property type="match status" value="1"/>
</dbReference>
<evidence type="ECO:0000313" key="5">
    <source>
        <dbReference type="Proteomes" id="UP000000445"/>
    </source>
</evidence>
<dbReference type="EMBL" id="CP000916">
    <property type="protein sequence ID" value="ACM22981.1"/>
    <property type="molecule type" value="Genomic_DNA"/>
</dbReference>
<dbReference type="GO" id="GO:0005524">
    <property type="term" value="F:ATP binding"/>
    <property type="evidence" value="ECO:0007669"/>
    <property type="project" value="InterPro"/>
</dbReference>
<dbReference type="GO" id="GO:0004176">
    <property type="term" value="F:ATP-dependent peptidase activity"/>
    <property type="evidence" value="ECO:0007669"/>
    <property type="project" value="UniProtKB-UniRule"/>
</dbReference>
<dbReference type="AlphaFoldDB" id="B9K7P7"/>
<dbReference type="PRINTS" id="PR00830">
    <property type="entry name" value="ENDOLAPTASE"/>
</dbReference>
<dbReference type="Gene3D" id="3.40.50.300">
    <property type="entry name" value="P-loop containing nucleotide triphosphate hydrolases"/>
    <property type="match status" value="2"/>
</dbReference>
<reference evidence="4 5" key="1">
    <citation type="journal article" date="2009" name="Biosci. Biotechnol. Biochem.">
        <title>WeGAS: a web-based microbial genome annotation system.</title>
        <authorList>
            <person name="Lee D."/>
            <person name="Seo H."/>
            <person name="Park C."/>
            <person name="Park K."/>
        </authorList>
    </citation>
    <scope>NUCLEOTIDE SEQUENCE [LARGE SCALE GENOMIC DNA]</scope>
    <source>
        <strain evidence="5">ATCC 49049 / DSM 4359 / NBRC 107923 / NS-E</strain>
    </source>
</reference>
<dbReference type="InterPro" id="IPR027417">
    <property type="entry name" value="P-loop_NTPase"/>
</dbReference>
<dbReference type="GO" id="GO:0006508">
    <property type="term" value="P:proteolysis"/>
    <property type="evidence" value="ECO:0007669"/>
    <property type="project" value="UniProtKB-KW"/>
</dbReference>
<keyword evidence="1 2" id="KW-0645">Protease</keyword>
<dbReference type="SUPFAM" id="SSF54211">
    <property type="entry name" value="Ribosomal protein S5 domain 2-like"/>
    <property type="match status" value="1"/>
</dbReference>
<proteinExistence type="inferred from homology"/>
<dbReference type="Pfam" id="PF20436">
    <property type="entry name" value="LonB_AAA-LID"/>
    <property type="match status" value="1"/>
</dbReference>
<dbReference type="Pfam" id="PF20437">
    <property type="entry name" value="LonC_helical"/>
    <property type="match status" value="1"/>
</dbReference>
<feature type="domain" description="Lon proteolytic" evidence="3">
    <location>
        <begin position="561"/>
        <end position="756"/>
    </location>
</feature>
<dbReference type="eggNOG" id="COG1067">
    <property type="taxonomic scope" value="Bacteria"/>
</dbReference>
<gene>
    <name evidence="4" type="ordered locus">CTN_0804</name>
</gene>
<evidence type="ECO:0000259" key="3">
    <source>
        <dbReference type="PROSITE" id="PS51786"/>
    </source>
</evidence>
<dbReference type="KEGG" id="tna:CTN_0804"/>
<dbReference type="Proteomes" id="UP000000445">
    <property type="component" value="Chromosome"/>
</dbReference>
<dbReference type="InterPro" id="IPR046843">
    <property type="entry name" value="LonB_AAA-LID"/>
</dbReference>
<evidence type="ECO:0000256" key="1">
    <source>
        <dbReference type="ARBA" id="ARBA00022670"/>
    </source>
</evidence>
<dbReference type="HOGENOM" id="CLU_014785_0_1_0"/>
<dbReference type="SUPFAM" id="SSF52540">
    <property type="entry name" value="P-loop containing nucleoside triphosphate hydrolases"/>
    <property type="match status" value="1"/>
</dbReference>
<dbReference type="Pfam" id="PF13654">
    <property type="entry name" value="AAA_32"/>
    <property type="match status" value="1"/>
</dbReference>
<dbReference type="InterPro" id="IPR020568">
    <property type="entry name" value="Ribosomal_Su5_D2-typ_SF"/>
</dbReference>
<keyword evidence="2" id="KW-0720">Serine protease</keyword>
<dbReference type="GO" id="GO:0004252">
    <property type="term" value="F:serine-type endopeptidase activity"/>
    <property type="evidence" value="ECO:0007669"/>
    <property type="project" value="UniProtKB-UniRule"/>
</dbReference>
<dbReference type="STRING" id="309803.CTN_0804"/>
<protein>
    <recommendedName>
        <fullName evidence="2">endopeptidase La</fullName>
        <ecNumber evidence="2">3.4.21.53</ecNumber>
    </recommendedName>
</protein>
<evidence type="ECO:0000313" key="4">
    <source>
        <dbReference type="EMBL" id="ACM22981.1"/>
    </source>
</evidence>
<accession>B9K7P7</accession>
<dbReference type="PANTHER" id="PTHR10046">
    <property type="entry name" value="ATP DEPENDENT LON PROTEASE FAMILY MEMBER"/>
    <property type="match status" value="1"/>
</dbReference>
<sequence>MITQKRGGIMIRKLKPEEINNFDLDFMNFRTTEEIPPSEGFIGQKKAREAIEMGIKIREKGYNVFVTGVTGTGRRTFVQMMLQNAAKNLPVPEDWGYVYNFENPYEPRAISFKPGQGRIFKKRLEDLINEVVEVLNKAFESEEFARRISEMEERFSRMRKELWESLEAKARELGFMVQLTPAGVVMLPVVDGKPLSPEAINALPDSAKREIEERQIKLKHLVDGTLYRIRKLDIEFRKSLEEFHKRTALFAIEPLFSEVESEFEGETIRKFLEDIKKDIMENLIDFLKMDAKERKEIYMRKYSLNLIVDNSGLDGAPVIYETNPTYSNLFGKIEYYVRGGFLQTDFTMIRSGSLHRANGGFLILEAERLLSQPYVWYNLKRVLLEGQIGAENLETTLGISNTITLKPDKIPLNLKVVVIGTPYLYELLYELDPDFRKLFKIKAEFDWEIPRNELNVQKYTSFISAVCREKNLPHFDKGAVKRVIWYAMRHAKDSTKLSAVFGDIVNLIVESGELARMDGSTVTTSSHVIRAFDAMEKRKNLLEEKYDEMIKKFDLMIEVTGSKVGQVNGLTVLDLGDYSFGVPVKITAKVYLGRPGVVDIQREADLSGKIHSKAVLILEGFLGSRYAQEFPLSVSASISFEQVYSEVEGDSASLAEALALLSAISKVPIKQGIAVTGSINQHGEVQPVGGIIEKVEGFFRACKSRGFDGEQGVIIPKANAKNLVLKDEIVQAMKKGLFHIWTVETVDDAIEIVTGMKAGKLTRTGKFERGSVNYLVYRELKKMKKLLDGAYEERNKKKKGKK</sequence>
<dbReference type="InterPro" id="IPR008269">
    <property type="entry name" value="Lon_proteolytic"/>
</dbReference>
<comment type="catalytic activity">
    <reaction evidence="2">
        <text>Hydrolysis of proteins in presence of ATP.</text>
        <dbReference type="EC" id="3.4.21.53"/>
    </reaction>
</comment>
<feature type="active site" evidence="2">
    <location>
        <position position="651"/>
    </location>
</feature>